<protein>
    <submittedName>
        <fullName evidence="1">Uncharacterized protein</fullName>
    </submittedName>
</protein>
<evidence type="ECO:0000313" key="2">
    <source>
        <dbReference type="Proteomes" id="UP000824533"/>
    </source>
</evidence>
<gene>
    <name evidence="1" type="ORF">K1T71_012118</name>
</gene>
<reference evidence="1 2" key="1">
    <citation type="journal article" date="2021" name="Front. Genet.">
        <title>Chromosome-Level Genome Assembly Reveals Significant Gene Expansion in the Toll and IMD Signaling Pathways of Dendrolimus kikuchii.</title>
        <authorList>
            <person name="Zhou J."/>
            <person name="Wu P."/>
            <person name="Xiong Z."/>
            <person name="Liu N."/>
            <person name="Zhao N."/>
            <person name="Ji M."/>
            <person name="Qiu Y."/>
            <person name="Yang B."/>
        </authorList>
    </citation>
    <scope>NUCLEOTIDE SEQUENCE [LARGE SCALE GENOMIC DNA]</scope>
    <source>
        <strain evidence="1">Ann1</strain>
    </source>
</reference>
<comment type="caution">
    <text evidence="1">The sequence shown here is derived from an EMBL/GenBank/DDBJ whole genome shotgun (WGS) entry which is preliminary data.</text>
</comment>
<keyword evidence="2" id="KW-1185">Reference proteome</keyword>
<dbReference type="EMBL" id="CM034408">
    <property type="protein sequence ID" value="KAJ0172145.1"/>
    <property type="molecule type" value="Genomic_DNA"/>
</dbReference>
<evidence type="ECO:0000313" key="1">
    <source>
        <dbReference type="EMBL" id="KAJ0172145.1"/>
    </source>
</evidence>
<proteinExistence type="predicted"/>
<sequence>MPSALNIGPFSQPEWSDSSDSSEPAPLPQLGYFVPVRCKCDRNSHYVCRRSRRESPRSRRSVSQCSCNSISRRSSAAASPMPIVLPPLNNTVEMYVEPVVEDDLTELVNGNLVETFLKMVQYKTRQDHYKVTLQQTFYSPRT</sequence>
<dbReference type="Proteomes" id="UP000824533">
    <property type="component" value="Linkage Group LG22"/>
</dbReference>
<name>A0ACC1CKL7_9NEOP</name>
<accession>A0ACC1CKL7</accession>
<organism evidence="1 2">
    <name type="scientific">Dendrolimus kikuchii</name>
    <dbReference type="NCBI Taxonomy" id="765133"/>
    <lineage>
        <taxon>Eukaryota</taxon>
        <taxon>Metazoa</taxon>
        <taxon>Ecdysozoa</taxon>
        <taxon>Arthropoda</taxon>
        <taxon>Hexapoda</taxon>
        <taxon>Insecta</taxon>
        <taxon>Pterygota</taxon>
        <taxon>Neoptera</taxon>
        <taxon>Endopterygota</taxon>
        <taxon>Lepidoptera</taxon>
        <taxon>Glossata</taxon>
        <taxon>Ditrysia</taxon>
        <taxon>Bombycoidea</taxon>
        <taxon>Lasiocampidae</taxon>
        <taxon>Dendrolimus</taxon>
    </lineage>
</organism>